<keyword evidence="11" id="KW-1185">Reference proteome</keyword>
<dbReference type="Gene3D" id="1.20.120.1770">
    <property type="match status" value="1"/>
</dbReference>
<keyword evidence="8" id="KW-0732">Signal</keyword>
<evidence type="ECO:0000256" key="3">
    <source>
        <dbReference type="ARBA" id="ARBA00022692"/>
    </source>
</evidence>
<reference evidence="10 11" key="1">
    <citation type="journal article" date="2011" name="Cell">
        <title>Insight into structure and assembly of the nuclear pore complex by utilizing the genome of a eukaryotic thermophile.</title>
        <authorList>
            <person name="Amlacher S."/>
            <person name="Sarges P."/>
            <person name="Flemming D."/>
            <person name="van Noort V."/>
            <person name="Kunze R."/>
            <person name="Devos D.P."/>
            <person name="Arumugam M."/>
            <person name="Bork P."/>
            <person name="Hurt E."/>
        </authorList>
    </citation>
    <scope>NUCLEOTIDE SEQUENCE [LARGE SCALE GENOMIC DNA]</scope>
    <source>
        <strain evidence="11">DSM 1495 / CBS 144.50 / IMI 039719</strain>
    </source>
</reference>
<evidence type="ECO:0000256" key="8">
    <source>
        <dbReference type="SAM" id="SignalP"/>
    </source>
</evidence>
<dbReference type="GO" id="GO:0016020">
    <property type="term" value="C:membrane"/>
    <property type="evidence" value="ECO:0007669"/>
    <property type="project" value="UniProtKB-SubCell"/>
</dbReference>
<evidence type="ECO:0000256" key="7">
    <source>
        <dbReference type="SAM" id="Phobius"/>
    </source>
</evidence>
<dbReference type="GeneID" id="18258522"/>
<dbReference type="OrthoDB" id="19261at2759"/>
<feature type="transmembrane region" description="Helical" evidence="7">
    <location>
        <begin position="59"/>
        <end position="80"/>
    </location>
</feature>
<dbReference type="AlphaFoldDB" id="G0S977"/>
<keyword evidence="4" id="KW-0249">Electron transport</keyword>
<keyword evidence="5 7" id="KW-1133">Transmembrane helix</keyword>
<feature type="domain" description="Cytochrome b561" evidence="9">
    <location>
        <begin position="60"/>
        <end position="201"/>
    </location>
</feature>
<evidence type="ECO:0000313" key="10">
    <source>
        <dbReference type="EMBL" id="EGS19988.1"/>
    </source>
</evidence>
<dbReference type="PANTHER" id="PTHR47797">
    <property type="entry name" value="DEHYDROGENASE, PUTATIVE (AFU_ORTHOLOGUE AFUA_8G05805)-RELATED"/>
    <property type="match status" value="1"/>
</dbReference>
<feature type="chain" id="PRO_5003409412" description="Cytochrome b561 domain-containing protein" evidence="8">
    <location>
        <begin position="22"/>
        <end position="269"/>
    </location>
</feature>
<feature type="signal peptide" evidence="8">
    <location>
        <begin position="1"/>
        <end position="21"/>
    </location>
</feature>
<dbReference type="RefSeq" id="XP_006694873.1">
    <property type="nucleotide sequence ID" value="XM_006694810.1"/>
</dbReference>
<feature type="transmembrane region" description="Helical" evidence="7">
    <location>
        <begin position="188"/>
        <end position="206"/>
    </location>
</feature>
<evidence type="ECO:0000256" key="1">
    <source>
        <dbReference type="ARBA" id="ARBA00004370"/>
    </source>
</evidence>
<dbReference type="SMART" id="SM00665">
    <property type="entry name" value="B561"/>
    <property type="match status" value="1"/>
</dbReference>
<comment type="subcellular location">
    <subcellularLocation>
        <location evidence="1">Membrane</location>
    </subcellularLocation>
</comment>
<dbReference type="eggNOG" id="ENOG502SPC9">
    <property type="taxonomic scope" value="Eukaryota"/>
</dbReference>
<organism evidence="11">
    <name type="scientific">Chaetomium thermophilum (strain DSM 1495 / CBS 144.50 / IMI 039719)</name>
    <name type="common">Thermochaetoides thermophila</name>
    <dbReference type="NCBI Taxonomy" id="759272"/>
    <lineage>
        <taxon>Eukaryota</taxon>
        <taxon>Fungi</taxon>
        <taxon>Dikarya</taxon>
        <taxon>Ascomycota</taxon>
        <taxon>Pezizomycotina</taxon>
        <taxon>Sordariomycetes</taxon>
        <taxon>Sordariomycetidae</taxon>
        <taxon>Sordariales</taxon>
        <taxon>Chaetomiaceae</taxon>
        <taxon>Thermochaetoides</taxon>
    </lineage>
</organism>
<dbReference type="InterPro" id="IPR006593">
    <property type="entry name" value="Cyt_b561/ferric_Rdtase_TM"/>
</dbReference>
<proteinExistence type="predicted"/>
<dbReference type="EMBL" id="GL988043">
    <property type="protein sequence ID" value="EGS19988.1"/>
    <property type="molecule type" value="Genomic_DNA"/>
</dbReference>
<evidence type="ECO:0000313" key="11">
    <source>
        <dbReference type="Proteomes" id="UP000008066"/>
    </source>
</evidence>
<evidence type="ECO:0000256" key="4">
    <source>
        <dbReference type="ARBA" id="ARBA00022982"/>
    </source>
</evidence>
<dbReference type="STRING" id="759272.G0S977"/>
<evidence type="ECO:0000256" key="6">
    <source>
        <dbReference type="ARBA" id="ARBA00023136"/>
    </source>
</evidence>
<sequence>MINVLLFKLFIILVLAAPGQAQYGPGGYWNGAGYPGGPQGSGFRGGPAFDVDEATRVRAIHGVLGAIAMVALFPGGSILIRLLPGKFALWCHAIAQMIALAVFAAAVGMGIKLVEIVKIPVRDGGNGEVVRDGSILANPNINYHPIIGLIVFACLVVQPILGIIHHLKFKKLRRRQAWSYLHLFNGRIFISLGIANGGFGLWLARASAAVKLAYIATAATVWTLWMLFALRGEMKRAKEKRGRSREGSEMEMGSRGLFGRKRFSGNSAF</sequence>
<dbReference type="KEGG" id="cthr:CTHT_0044840"/>
<dbReference type="PANTHER" id="PTHR47797:SF1">
    <property type="entry name" value="CYTOCHROME B561 DOMAIN-CONTAINING PROTEIN-RELATED"/>
    <property type="match status" value="1"/>
</dbReference>
<feature type="transmembrane region" description="Helical" evidence="7">
    <location>
        <begin position="87"/>
        <end position="111"/>
    </location>
</feature>
<keyword evidence="6 7" id="KW-0472">Membrane</keyword>
<keyword evidence="3 7" id="KW-0812">Transmembrane</keyword>
<evidence type="ECO:0000256" key="5">
    <source>
        <dbReference type="ARBA" id="ARBA00022989"/>
    </source>
</evidence>
<dbReference type="CDD" id="cd08760">
    <property type="entry name" value="Cyt_b561_FRRS1_like"/>
    <property type="match status" value="1"/>
</dbReference>
<evidence type="ECO:0000259" key="9">
    <source>
        <dbReference type="SMART" id="SM00665"/>
    </source>
</evidence>
<dbReference type="HOGENOM" id="CLU_065428_0_1_1"/>
<accession>G0S977</accession>
<feature type="transmembrane region" description="Helical" evidence="7">
    <location>
        <begin position="146"/>
        <end position="167"/>
    </location>
</feature>
<dbReference type="Proteomes" id="UP000008066">
    <property type="component" value="Unassembled WGS sequence"/>
</dbReference>
<keyword evidence="2" id="KW-0813">Transport</keyword>
<feature type="transmembrane region" description="Helical" evidence="7">
    <location>
        <begin position="212"/>
        <end position="230"/>
    </location>
</feature>
<gene>
    <name evidence="10" type="ORF">CTHT_0044840</name>
</gene>
<name>G0S977_CHATD</name>
<evidence type="ECO:0000256" key="2">
    <source>
        <dbReference type="ARBA" id="ARBA00022448"/>
    </source>
</evidence>
<dbReference type="OMA" id="IGVWMIN"/>
<protein>
    <recommendedName>
        <fullName evidence="9">Cytochrome b561 domain-containing protein</fullName>
    </recommendedName>
</protein>